<keyword evidence="1" id="KW-1185">Reference proteome</keyword>
<name>A0A6P7U0I7_9MOLL</name>
<sequence length="122" mass="13712">MFKIDFQDPVDGSSKFVYQNSWGLTTRTIGVMVMVHSDDHGLILPPRVAPVQVVIMSCGLTSSTSQEVVNVVTLQKKYIYDQLIGGGIRVECDDRENRTSGWKFSYHELRVSLYSYNQGSST</sequence>
<dbReference type="GO" id="GO:0004827">
    <property type="term" value="F:proline-tRNA ligase activity"/>
    <property type="evidence" value="ECO:0007669"/>
    <property type="project" value="InterPro"/>
</dbReference>
<dbReference type="PANTHER" id="PTHR43382">
    <property type="entry name" value="PROLYL-TRNA SYNTHETASE"/>
    <property type="match status" value="1"/>
</dbReference>
<dbReference type="GO" id="GO:0006433">
    <property type="term" value="P:prolyl-tRNA aminoacylation"/>
    <property type="evidence" value="ECO:0007669"/>
    <property type="project" value="InterPro"/>
</dbReference>
<dbReference type="GO" id="GO:0005524">
    <property type="term" value="F:ATP binding"/>
    <property type="evidence" value="ECO:0007669"/>
    <property type="project" value="InterPro"/>
</dbReference>
<dbReference type="KEGG" id="osn:115231688"/>
<dbReference type="PANTHER" id="PTHR43382:SF2">
    <property type="entry name" value="BIFUNCTIONAL GLUTAMATE_PROLINE--TRNA LIGASE"/>
    <property type="match status" value="1"/>
</dbReference>
<dbReference type="Proteomes" id="UP000515154">
    <property type="component" value="Unplaced"/>
</dbReference>
<dbReference type="InterPro" id="IPR004499">
    <property type="entry name" value="Pro-tRNA-ligase_IIa_arc-type"/>
</dbReference>
<dbReference type="RefSeq" id="XP_029657518.1">
    <property type="nucleotide sequence ID" value="XM_029801658.1"/>
</dbReference>
<evidence type="ECO:0000313" key="2">
    <source>
        <dbReference type="RefSeq" id="XP_029657518.1"/>
    </source>
</evidence>
<protein>
    <submittedName>
        <fullName evidence="2">Proline--tRNA ligase-like</fullName>
    </submittedName>
</protein>
<dbReference type="GO" id="GO:0005737">
    <property type="term" value="C:cytoplasm"/>
    <property type="evidence" value="ECO:0007669"/>
    <property type="project" value="InterPro"/>
</dbReference>
<dbReference type="Gene3D" id="3.40.50.800">
    <property type="entry name" value="Anticodon-binding domain"/>
    <property type="match status" value="1"/>
</dbReference>
<dbReference type="SUPFAM" id="SSF55681">
    <property type="entry name" value="Class II aaRS and biotin synthetases"/>
    <property type="match status" value="1"/>
</dbReference>
<dbReference type="GO" id="GO:0017101">
    <property type="term" value="C:aminoacyl-tRNA synthetase multienzyme complex"/>
    <property type="evidence" value="ECO:0007669"/>
    <property type="project" value="TreeGrafter"/>
</dbReference>
<dbReference type="Gene3D" id="3.30.930.10">
    <property type="entry name" value="Bira Bifunctional Protein, Domain 2"/>
    <property type="match status" value="1"/>
</dbReference>
<gene>
    <name evidence="2" type="primary">LOC115231688</name>
</gene>
<accession>A0A6P7U0I7</accession>
<evidence type="ECO:0000313" key="1">
    <source>
        <dbReference type="Proteomes" id="UP000515154"/>
    </source>
</evidence>
<organism evidence="1 2">
    <name type="scientific">Octopus sinensis</name>
    <name type="common">East Asian common octopus</name>
    <dbReference type="NCBI Taxonomy" id="2607531"/>
    <lineage>
        <taxon>Eukaryota</taxon>
        <taxon>Metazoa</taxon>
        <taxon>Spiralia</taxon>
        <taxon>Lophotrochozoa</taxon>
        <taxon>Mollusca</taxon>
        <taxon>Cephalopoda</taxon>
        <taxon>Coleoidea</taxon>
        <taxon>Octopodiformes</taxon>
        <taxon>Octopoda</taxon>
        <taxon>Incirrata</taxon>
        <taxon>Octopodidae</taxon>
        <taxon>Octopus</taxon>
    </lineage>
</organism>
<reference evidence="2" key="1">
    <citation type="submission" date="2025-08" db="UniProtKB">
        <authorList>
            <consortium name="RefSeq"/>
        </authorList>
    </citation>
    <scope>IDENTIFICATION</scope>
</reference>
<dbReference type="InterPro" id="IPR045864">
    <property type="entry name" value="aa-tRNA-synth_II/BPL/LPL"/>
</dbReference>
<dbReference type="InterPro" id="IPR036621">
    <property type="entry name" value="Anticodon-bd_dom_sf"/>
</dbReference>
<proteinExistence type="predicted"/>
<dbReference type="SUPFAM" id="SSF52954">
    <property type="entry name" value="Class II aaRS ABD-related"/>
    <property type="match status" value="1"/>
</dbReference>
<dbReference type="AlphaFoldDB" id="A0A6P7U0I7"/>